<protein>
    <submittedName>
        <fullName evidence="2">Uncharacterized protein</fullName>
    </submittedName>
</protein>
<accession>G8C3G2</accession>
<dbReference type="AlphaFoldDB" id="G8C3G2"/>
<dbReference type="EMBL" id="HE613254">
    <property type="protein sequence ID" value="CCE66860.1"/>
    <property type="molecule type" value="Genomic_DNA"/>
</dbReference>
<evidence type="ECO:0000313" key="2">
    <source>
        <dbReference type="EMBL" id="CCE66860.1"/>
    </source>
</evidence>
<name>G8C3G2_9MOLU</name>
<reference evidence="2" key="2">
    <citation type="submission" date="2011-11" db="EMBL/GenBank/DDBJ databases">
        <authorList>
            <person name="Barker E."/>
        </authorList>
    </citation>
    <scope>NUCLEOTIDE SEQUENCE</scope>
    <source>
        <strain evidence="2">Birmingham 1</strain>
    </source>
</reference>
<dbReference type="HOGENOM" id="CLU_110157_0_0_14"/>
<dbReference type="KEGG" id="mhb:MHM_03420"/>
<organism evidence="2">
    <name type="scientific">Candidatus Mycoplasma haematominutum 'Birmingham 1'</name>
    <dbReference type="NCBI Taxonomy" id="1116213"/>
    <lineage>
        <taxon>Bacteria</taxon>
        <taxon>Bacillati</taxon>
        <taxon>Mycoplasmatota</taxon>
        <taxon>Mollicutes</taxon>
        <taxon>Mycoplasmataceae</taxon>
        <taxon>Mycoplasma</taxon>
    </lineage>
</organism>
<keyword evidence="1" id="KW-0175">Coiled coil</keyword>
<dbReference type="RefSeq" id="WP_015511725.1">
    <property type="nucleotide sequence ID" value="NC_021007.1"/>
</dbReference>
<feature type="coiled-coil region" evidence="1">
    <location>
        <begin position="98"/>
        <end position="125"/>
    </location>
</feature>
<dbReference type="PATRIC" id="fig|1116213.3.peg.367"/>
<evidence type="ECO:0000256" key="1">
    <source>
        <dbReference type="SAM" id="Coils"/>
    </source>
</evidence>
<gene>
    <name evidence="2" type="ORF">MHM_03420</name>
</gene>
<proteinExistence type="predicted"/>
<sequence length="214" mass="24115">MLSLAKLVSSGLTGLSATGLGAYFTPGLLTDAGESSNLLYFSNSDEFSESQLTRLTDQNKANLDKLEEIFKNYSASIAALIDSIKSEHKTITSFFTKVQETESKLQQLYEKNETYLKQLQEFMKTYYETSEKKLQIEQLLHQTKYWNKFLLSLGNVISGWGLSLEKFLCAINDQRGTKNCDTETKTWVTESESTGNTTVQAQWGGGHWSIQHCT</sequence>
<reference evidence="2" key="1">
    <citation type="submission" date="2011-11" db="EMBL/GenBank/DDBJ databases">
        <title>Complete genome sequence of Candidatus Mycoplasma haemominutum.</title>
        <authorList>
            <person name="Barker E.N."/>
            <person name="Darby A.C."/>
            <person name="Helps C.R."/>
            <person name="Peters I.R."/>
            <person name="Hughes M.A."/>
            <person name="Radford A.D."/>
            <person name="Novacco M."/>
            <person name="Boretti F."/>
            <person name="Hofmann-Lehmann R."/>
            <person name="Tasker S."/>
        </authorList>
    </citation>
    <scope>NUCLEOTIDE SEQUENCE</scope>
    <source>
        <strain evidence="2">Birmingham 1</strain>
    </source>
</reference>